<keyword evidence="1" id="KW-0472">Membrane</keyword>
<gene>
    <name evidence="2" type="ORF">BJP36_11520</name>
</gene>
<keyword evidence="1" id="KW-0812">Transmembrane</keyword>
<keyword evidence="1" id="KW-1133">Transmembrane helix</keyword>
<dbReference type="Proteomes" id="UP000176944">
    <property type="component" value="Chromosome"/>
</dbReference>
<protein>
    <submittedName>
        <fullName evidence="2">Uncharacterized protein</fullName>
    </submittedName>
</protein>
<dbReference type="AlphaFoldDB" id="A0A1D9FYK4"/>
<dbReference type="EMBL" id="CP017708">
    <property type="protein sequence ID" value="AOY80449.1"/>
    <property type="molecule type" value="Genomic_DNA"/>
</dbReference>
<reference evidence="3" key="1">
    <citation type="submission" date="2016-10" db="EMBL/GenBank/DDBJ databases">
        <title>Comparative genomics uncovers the prolific and rare metabolic potential of the cyanobacterial genus Moorea.</title>
        <authorList>
            <person name="Leao T."/>
            <person name="Castelao G."/>
            <person name="Korobeynikov A."/>
            <person name="Monroe E.A."/>
            <person name="Podell S."/>
            <person name="Glukhov E."/>
            <person name="Allen E."/>
            <person name="Gerwick W.H."/>
            <person name="Gerwick L."/>
        </authorList>
    </citation>
    <scope>NUCLEOTIDE SEQUENCE [LARGE SCALE GENOMIC DNA]</scope>
    <source>
        <strain evidence="3">JHB</strain>
    </source>
</reference>
<organism evidence="2 3">
    <name type="scientific">Moorena producens (strain JHB)</name>
    <dbReference type="NCBI Taxonomy" id="1454205"/>
    <lineage>
        <taxon>Bacteria</taxon>
        <taxon>Bacillati</taxon>
        <taxon>Cyanobacteriota</taxon>
        <taxon>Cyanophyceae</taxon>
        <taxon>Coleofasciculales</taxon>
        <taxon>Coleofasciculaceae</taxon>
        <taxon>Moorena</taxon>
    </lineage>
</organism>
<evidence type="ECO:0000313" key="3">
    <source>
        <dbReference type="Proteomes" id="UP000176944"/>
    </source>
</evidence>
<evidence type="ECO:0000313" key="2">
    <source>
        <dbReference type="EMBL" id="AOY80449.1"/>
    </source>
</evidence>
<feature type="transmembrane region" description="Helical" evidence="1">
    <location>
        <begin position="12"/>
        <end position="31"/>
    </location>
</feature>
<name>A0A1D9FYK4_MOOP1</name>
<accession>A0A1D9FYK4</accession>
<evidence type="ECO:0000256" key="1">
    <source>
        <dbReference type="SAM" id="Phobius"/>
    </source>
</evidence>
<proteinExistence type="predicted"/>
<sequence length="167" mass="17929">MSGQDKSHRIQIIVAVIGLVGLLGAAVITNWHNLFPKEITKSQNFGPEKVSCTGSGQVCSNRFAIDVTTRGVLKVQYVVPPTHCSPIKIHFYLDGERVTSTDTLGWRGASGQFSRLPLTSGKIDLGPVSSGNHSISLEAEGKAAGCNRGQLNSWLGNLQVWTSVLDK</sequence>